<dbReference type="AlphaFoldDB" id="H8FVM3"/>
<sequence>MDLHTLPIEPIVALVAGIVILVQPGLLNYIVAIYLIIIGVIGLAPRLF</sequence>
<name>H8FVM3_MAGML</name>
<organism evidence="2 3">
    <name type="scientific">Magnetospirillum molischianum DSM 120</name>
    <dbReference type="NCBI Taxonomy" id="1150626"/>
    <lineage>
        <taxon>Bacteria</taxon>
        <taxon>Pseudomonadati</taxon>
        <taxon>Pseudomonadota</taxon>
        <taxon>Alphaproteobacteria</taxon>
        <taxon>Rhodospirillales</taxon>
        <taxon>Rhodospirillaceae</taxon>
        <taxon>Magnetospirillum</taxon>
    </lineage>
</organism>
<keyword evidence="1" id="KW-0812">Transmembrane</keyword>
<dbReference type="Proteomes" id="UP000004169">
    <property type="component" value="Unassembled WGS sequence"/>
</dbReference>
<evidence type="ECO:0000313" key="3">
    <source>
        <dbReference type="Proteomes" id="UP000004169"/>
    </source>
</evidence>
<evidence type="ECO:0008006" key="4">
    <source>
        <dbReference type="Google" id="ProtNLM"/>
    </source>
</evidence>
<comment type="caution">
    <text evidence="2">The sequence shown here is derived from an EMBL/GenBank/DDBJ whole genome shotgun (WGS) entry which is preliminary data.</text>
</comment>
<accession>H8FVM3</accession>
<evidence type="ECO:0000256" key="1">
    <source>
        <dbReference type="SAM" id="Phobius"/>
    </source>
</evidence>
<feature type="transmembrane region" description="Helical" evidence="1">
    <location>
        <begin position="12"/>
        <end position="44"/>
    </location>
</feature>
<dbReference type="eggNOG" id="ENOG50319JA">
    <property type="taxonomic scope" value="Bacteria"/>
</dbReference>
<proteinExistence type="predicted"/>
<dbReference type="EMBL" id="CAHP01000032">
    <property type="protein sequence ID" value="CCG42411.1"/>
    <property type="molecule type" value="Genomic_DNA"/>
</dbReference>
<evidence type="ECO:0000313" key="2">
    <source>
        <dbReference type="EMBL" id="CCG42411.1"/>
    </source>
</evidence>
<reference evidence="2 3" key="1">
    <citation type="journal article" date="2012" name="J. Bacteriol.">
        <title>Draft Genome Sequence of the Purple Photosynthetic Bacterium Phaeospirillum molischianum DSM120, a Particularly Versatile Bacterium.</title>
        <authorList>
            <person name="Duquesne K."/>
            <person name="Prima V."/>
            <person name="Ji B."/>
            <person name="Rouy Z."/>
            <person name="Medigue C."/>
            <person name="Talla E."/>
            <person name="Sturgis J.N."/>
        </authorList>
    </citation>
    <scope>NUCLEOTIDE SEQUENCE [LARGE SCALE GENOMIC DNA]</scope>
    <source>
        <strain evidence="3">DSM120</strain>
    </source>
</reference>
<dbReference type="RefSeq" id="WP_002730109.1">
    <property type="nucleotide sequence ID" value="NZ_CAHP01000032.1"/>
</dbReference>
<dbReference type="InterPro" id="IPR021446">
    <property type="entry name" value="DUF3096"/>
</dbReference>
<keyword evidence="1" id="KW-0472">Membrane</keyword>
<gene>
    <name evidence="2" type="ORF">PHAMO_380079</name>
</gene>
<protein>
    <recommendedName>
        <fullName evidence="4">DUF3096 domain-containing protein</fullName>
    </recommendedName>
</protein>
<dbReference type="Pfam" id="PF11295">
    <property type="entry name" value="DUF3096"/>
    <property type="match status" value="1"/>
</dbReference>
<keyword evidence="1" id="KW-1133">Transmembrane helix</keyword>
<keyword evidence="3" id="KW-1185">Reference proteome</keyword>
<dbReference type="STRING" id="1150626.PHAMO_380079"/>